<evidence type="ECO:0000256" key="2">
    <source>
        <dbReference type="ARBA" id="ARBA00022692"/>
    </source>
</evidence>
<dbReference type="EMBL" id="JABBFW010000021">
    <property type="protein sequence ID" value="NML17723.1"/>
    <property type="molecule type" value="Genomic_DNA"/>
</dbReference>
<organism evidence="7 8">
    <name type="scientific">Azohydromonas caseinilytica</name>
    <dbReference type="NCBI Taxonomy" id="2728836"/>
    <lineage>
        <taxon>Bacteria</taxon>
        <taxon>Pseudomonadati</taxon>
        <taxon>Pseudomonadota</taxon>
        <taxon>Betaproteobacteria</taxon>
        <taxon>Burkholderiales</taxon>
        <taxon>Sphaerotilaceae</taxon>
        <taxon>Azohydromonas</taxon>
    </lineage>
</organism>
<dbReference type="Pfam" id="PF06803">
    <property type="entry name" value="DUF1232"/>
    <property type="match status" value="1"/>
</dbReference>
<dbReference type="RefSeq" id="WP_169162622.1">
    <property type="nucleotide sequence ID" value="NZ_JABBFW010000021.1"/>
</dbReference>
<protein>
    <submittedName>
        <fullName evidence="7">DUF1232 domain-containing protein</fullName>
    </submittedName>
</protein>
<keyword evidence="8" id="KW-1185">Reference proteome</keyword>
<dbReference type="AlphaFoldDB" id="A0A848FHI8"/>
<reference evidence="7 8" key="1">
    <citation type="submission" date="2020-04" db="EMBL/GenBank/DDBJ databases">
        <title>Azohydromonas sp. isolated from soil.</title>
        <authorList>
            <person name="Dahal R.H."/>
        </authorList>
    </citation>
    <scope>NUCLEOTIDE SEQUENCE [LARGE SCALE GENOMIC DNA]</scope>
    <source>
        <strain evidence="7 8">G-1-1-14</strain>
    </source>
</reference>
<dbReference type="InterPro" id="IPR010652">
    <property type="entry name" value="DUF1232"/>
</dbReference>
<keyword evidence="4 5" id="KW-0472">Membrane</keyword>
<sequence>MGRVARLFKAARQGRLKTMLLALWKLFKHPETPLAAKLVAVAVIAYAVSPIDLVPDFIPVLGQLDDLILLPLGIALAVRLTPAPLWEARLREAEAEADKLPRMLWGAVAIVLLWLLVVAGLVRWWMSRQS</sequence>
<evidence type="ECO:0000313" key="7">
    <source>
        <dbReference type="EMBL" id="NML17723.1"/>
    </source>
</evidence>
<evidence type="ECO:0000259" key="6">
    <source>
        <dbReference type="Pfam" id="PF06803"/>
    </source>
</evidence>
<dbReference type="GO" id="GO:0012505">
    <property type="term" value="C:endomembrane system"/>
    <property type="evidence" value="ECO:0007669"/>
    <property type="project" value="UniProtKB-SubCell"/>
</dbReference>
<accession>A0A848FHI8</accession>
<evidence type="ECO:0000256" key="5">
    <source>
        <dbReference type="SAM" id="Phobius"/>
    </source>
</evidence>
<proteinExistence type="predicted"/>
<evidence type="ECO:0000256" key="1">
    <source>
        <dbReference type="ARBA" id="ARBA00004127"/>
    </source>
</evidence>
<evidence type="ECO:0000313" key="8">
    <source>
        <dbReference type="Proteomes" id="UP000574067"/>
    </source>
</evidence>
<name>A0A848FHI8_9BURK</name>
<keyword evidence="3 5" id="KW-1133">Transmembrane helix</keyword>
<evidence type="ECO:0000256" key="4">
    <source>
        <dbReference type="ARBA" id="ARBA00023136"/>
    </source>
</evidence>
<comment type="subcellular location">
    <subcellularLocation>
        <location evidence="1">Endomembrane system</location>
        <topology evidence="1">Multi-pass membrane protein</topology>
    </subcellularLocation>
</comment>
<feature type="transmembrane region" description="Helical" evidence="5">
    <location>
        <begin position="34"/>
        <end position="55"/>
    </location>
</feature>
<evidence type="ECO:0000256" key="3">
    <source>
        <dbReference type="ARBA" id="ARBA00022989"/>
    </source>
</evidence>
<gene>
    <name evidence="7" type="ORF">HHL10_22380</name>
</gene>
<keyword evidence="2 5" id="KW-0812">Transmembrane</keyword>
<comment type="caution">
    <text evidence="7">The sequence shown here is derived from an EMBL/GenBank/DDBJ whole genome shotgun (WGS) entry which is preliminary data.</text>
</comment>
<dbReference type="Proteomes" id="UP000574067">
    <property type="component" value="Unassembled WGS sequence"/>
</dbReference>
<feature type="transmembrane region" description="Helical" evidence="5">
    <location>
        <begin position="105"/>
        <end position="126"/>
    </location>
</feature>
<feature type="domain" description="DUF1232" evidence="6">
    <location>
        <begin position="36"/>
        <end position="72"/>
    </location>
</feature>